<keyword evidence="2" id="KW-1185">Reference proteome</keyword>
<dbReference type="Proteomes" id="UP000265520">
    <property type="component" value="Unassembled WGS sequence"/>
</dbReference>
<dbReference type="AlphaFoldDB" id="A0A392Q067"/>
<feature type="non-terminal residue" evidence="1">
    <location>
        <position position="1"/>
    </location>
</feature>
<feature type="non-terminal residue" evidence="1">
    <location>
        <position position="51"/>
    </location>
</feature>
<organism evidence="1 2">
    <name type="scientific">Trifolium medium</name>
    <dbReference type="NCBI Taxonomy" id="97028"/>
    <lineage>
        <taxon>Eukaryota</taxon>
        <taxon>Viridiplantae</taxon>
        <taxon>Streptophyta</taxon>
        <taxon>Embryophyta</taxon>
        <taxon>Tracheophyta</taxon>
        <taxon>Spermatophyta</taxon>
        <taxon>Magnoliopsida</taxon>
        <taxon>eudicotyledons</taxon>
        <taxon>Gunneridae</taxon>
        <taxon>Pentapetalae</taxon>
        <taxon>rosids</taxon>
        <taxon>fabids</taxon>
        <taxon>Fabales</taxon>
        <taxon>Fabaceae</taxon>
        <taxon>Papilionoideae</taxon>
        <taxon>50 kb inversion clade</taxon>
        <taxon>NPAAA clade</taxon>
        <taxon>Hologalegina</taxon>
        <taxon>IRL clade</taxon>
        <taxon>Trifolieae</taxon>
        <taxon>Trifolium</taxon>
    </lineage>
</organism>
<protein>
    <recommendedName>
        <fullName evidence="3">Glycine-rich protein</fullName>
    </recommendedName>
</protein>
<dbReference type="EMBL" id="LXQA010106846">
    <property type="protein sequence ID" value="MCI17741.1"/>
    <property type="molecule type" value="Genomic_DNA"/>
</dbReference>
<evidence type="ECO:0000313" key="1">
    <source>
        <dbReference type="EMBL" id="MCI17741.1"/>
    </source>
</evidence>
<evidence type="ECO:0000313" key="2">
    <source>
        <dbReference type="Proteomes" id="UP000265520"/>
    </source>
</evidence>
<accession>A0A392Q067</accession>
<proteinExistence type="predicted"/>
<name>A0A392Q067_9FABA</name>
<sequence length="51" mass="5325">HGGGLGGLFAGAAAAYGAHRLSHGHGGYHHGYGYGHGKYKHGKFGKRWKHG</sequence>
<reference evidence="1 2" key="1">
    <citation type="journal article" date="2018" name="Front. Plant Sci.">
        <title>Red Clover (Trifolium pratense) and Zigzag Clover (T. medium) - A Picture of Genomic Similarities and Differences.</title>
        <authorList>
            <person name="Dluhosova J."/>
            <person name="Istvanek J."/>
            <person name="Nedelnik J."/>
            <person name="Repkova J."/>
        </authorList>
    </citation>
    <scope>NUCLEOTIDE SEQUENCE [LARGE SCALE GENOMIC DNA]</scope>
    <source>
        <strain evidence="2">cv. 10/8</strain>
        <tissue evidence="1">Leaf</tissue>
    </source>
</reference>
<evidence type="ECO:0008006" key="3">
    <source>
        <dbReference type="Google" id="ProtNLM"/>
    </source>
</evidence>
<comment type="caution">
    <text evidence="1">The sequence shown here is derived from an EMBL/GenBank/DDBJ whole genome shotgun (WGS) entry which is preliminary data.</text>
</comment>